<comment type="caution">
    <text evidence="2">The sequence shown here is derived from an EMBL/GenBank/DDBJ whole genome shotgun (WGS) entry which is preliminary data.</text>
</comment>
<dbReference type="Proteomes" id="UP000681720">
    <property type="component" value="Unassembled WGS sequence"/>
</dbReference>
<proteinExistence type="predicted"/>
<accession>A0A8S2V457</accession>
<dbReference type="PANTHER" id="PTHR42899:SF1">
    <property type="entry name" value="SPERMATOGENESIS-ASSOCIATED PROTEIN 20"/>
    <property type="match status" value="1"/>
</dbReference>
<evidence type="ECO:0000313" key="3">
    <source>
        <dbReference type="Proteomes" id="UP000681720"/>
    </source>
</evidence>
<protein>
    <submittedName>
        <fullName evidence="2">Uncharacterized protein</fullName>
    </submittedName>
</protein>
<feature type="non-terminal residue" evidence="2">
    <location>
        <position position="79"/>
    </location>
</feature>
<evidence type="ECO:0000313" key="2">
    <source>
        <dbReference type="EMBL" id="CAF4370586.1"/>
    </source>
</evidence>
<reference evidence="2" key="1">
    <citation type="submission" date="2021-02" db="EMBL/GenBank/DDBJ databases">
        <authorList>
            <person name="Nowell W R."/>
        </authorList>
    </citation>
    <scope>NUCLEOTIDE SEQUENCE</scope>
</reference>
<dbReference type="PANTHER" id="PTHR42899">
    <property type="entry name" value="SPERMATOGENESIS-ASSOCIATED PROTEIN 20"/>
    <property type="match status" value="1"/>
</dbReference>
<dbReference type="EMBL" id="CAJOBJ010050266">
    <property type="protein sequence ID" value="CAF4370586.1"/>
    <property type="molecule type" value="Genomic_DNA"/>
</dbReference>
<dbReference type="Proteomes" id="UP000681967">
    <property type="component" value="Unassembled WGS sequence"/>
</dbReference>
<feature type="non-terminal residue" evidence="2">
    <location>
        <position position="1"/>
    </location>
</feature>
<name>A0A8S2V457_9BILA</name>
<evidence type="ECO:0000313" key="1">
    <source>
        <dbReference type="EMBL" id="CAF4246839.1"/>
    </source>
</evidence>
<dbReference type="AlphaFoldDB" id="A0A8S2V457"/>
<dbReference type="GO" id="GO:0005975">
    <property type="term" value="P:carbohydrate metabolic process"/>
    <property type="evidence" value="ECO:0007669"/>
    <property type="project" value="InterPro"/>
</dbReference>
<dbReference type="EMBL" id="CAJOBH010025382">
    <property type="protein sequence ID" value="CAF4246839.1"/>
    <property type="molecule type" value="Genomic_DNA"/>
</dbReference>
<gene>
    <name evidence="1" type="ORF">BYL167_LOCUS25390</name>
    <name evidence="2" type="ORF">GIL414_LOCUS28827</name>
</gene>
<dbReference type="InterPro" id="IPR024705">
    <property type="entry name" value="Ssp411"/>
</dbReference>
<dbReference type="SUPFAM" id="SSF48208">
    <property type="entry name" value="Six-hairpin glycosidases"/>
    <property type="match status" value="1"/>
</dbReference>
<organism evidence="2 3">
    <name type="scientific">Rotaria magnacalcarata</name>
    <dbReference type="NCBI Taxonomy" id="392030"/>
    <lineage>
        <taxon>Eukaryota</taxon>
        <taxon>Metazoa</taxon>
        <taxon>Spiralia</taxon>
        <taxon>Gnathifera</taxon>
        <taxon>Rotifera</taxon>
        <taxon>Eurotatoria</taxon>
        <taxon>Bdelloidea</taxon>
        <taxon>Philodinida</taxon>
        <taxon>Philodinidae</taxon>
        <taxon>Rotaria</taxon>
    </lineage>
</organism>
<dbReference type="InterPro" id="IPR008928">
    <property type="entry name" value="6-hairpin_glycosidase_sf"/>
</dbReference>
<sequence length="79" mass="9347">GQTLRDLISYVERDLRHSKHGGFYCAEDADSLSKKNDKQKEEGAFYVWNYDEIYKILPEKHADIFCYYYQCEKTGNVDP</sequence>